<name>A0A3N2BLD4_9MICO</name>
<dbReference type="EMBL" id="RKHL01000002">
    <property type="protein sequence ID" value="ROR76069.1"/>
    <property type="molecule type" value="Genomic_DNA"/>
</dbReference>
<gene>
    <name evidence="1" type="ORF">EDD42_4022</name>
</gene>
<dbReference type="Proteomes" id="UP000266915">
    <property type="component" value="Unassembled WGS sequence"/>
</dbReference>
<dbReference type="AlphaFoldDB" id="A0A3N2BLD4"/>
<reference evidence="1 2" key="1">
    <citation type="submission" date="2018-11" db="EMBL/GenBank/DDBJ databases">
        <title>Sequencing the genomes of 1000 actinobacteria strains.</title>
        <authorList>
            <person name="Klenk H.-P."/>
        </authorList>
    </citation>
    <scope>NUCLEOTIDE SEQUENCE [LARGE SCALE GENOMIC DNA]</scope>
    <source>
        <strain evidence="1 2">DSM 14012</strain>
    </source>
</reference>
<keyword evidence="2" id="KW-1185">Reference proteome</keyword>
<proteinExistence type="predicted"/>
<evidence type="ECO:0000313" key="1">
    <source>
        <dbReference type="EMBL" id="ROR76069.1"/>
    </source>
</evidence>
<accession>A0A3N2BLD4</accession>
<sequence>MPLGIIGLMPKFVTPVAVLAAVGLLLTGCSGGNAGDGRPCETVPPELLSAIAEGANDGPAITPVAAGAVKSAERSDVYIVAMSFTVDGIEDAQVGTWGIGGSLTPGSGPLVAIDGFAAEFTVWPHQMNGEEFSVTEDGVDEAKACLEG</sequence>
<organism evidence="1 2">
    <name type="scientific">Plantibacter flavus</name>
    <dbReference type="NCBI Taxonomy" id="150123"/>
    <lineage>
        <taxon>Bacteria</taxon>
        <taxon>Bacillati</taxon>
        <taxon>Actinomycetota</taxon>
        <taxon>Actinomycetes</taxon>
        <taxon>Micrococcales</taxon>
        <taxon>Microbacteriaceae</taxon>
        <taxon>Plantibacter</taxon>
    </lineage>
</organism>
<evidence type="ECO:0000313" key="2">
    <source>
        <dbReference type="Proteomes" id="UP000266915"/>
    </source>
</evidence>
<comment type="caution">
    <text evidence="1">The sequence shown here is derived from an EMBL/GenBank/DDBJ whole genome shotgun (WGS) entry which is preliminary data.</text>
</comment>
<protein>
    <submittedName>
        <fullName evidence="1">Uncharacterized protein</fullName>
    </submittedName>
</protein>